<evidence type="ECO:0000313" key="3">
    <source>
        <dbReference type="Proteomes" id="UP000316649"/>
    </source>
</evidence>
<protein>
    <submittedName>
        <fullName evidence="2">Uncharacterized protein</fullName>
    </submittedName>
</protein>
<comment type="caution">
    <text evidence="2">The sequence shown here is derived from an EMBL/GenBank/DDBJ whole genome shotgun (WGS) entry which is preliminary data.</text>
</comment>
<proteinExistence type="predicted"/>
<evidence type="ECO:0000256" key="1">
    <source>
        <dbReference type="SAM" id="Phobius"/>
    </source>
</evidence>
<reference evidence="2 3" key="1">
    <citation type="submission" date="2019-07" db="EMBL/GenBank/DDBJ databases">
        <title>The pathways for chlorine oxyanion respiration interact through the shared metabolite chlorate.</title>
        <authorList>
            <person name="Barnum T.P."/>
            <person name="Cheng Y."/>
            <person name="Hill K.A."/>
            <person name="Lucas L.N."/>
            <person name="Carlson H.K."/>
            <person name="Coates J.D."/>
        </authorList>
    </citation>
    <scope>NUCLEOTIDE SEQUENCE [LARGE SCALE GENOMIC DNA]</scope>
    <source>
        <strain evidence="2 3">BK-1</strain>
    </source>
</reference>
<dbReference type="AlphaFoldDB" id="A0A557RY32"/>
<keyword evidence="1" id="KW-0472">Membrane</keyword>
<feature type="transmembrane region" description="Helical" evidence="1">
    <location>
        <begin position="83"/>
        <end position="104"/>
    </location>
</feature>
<feature type="transmembrane region" description="Helical" evidence="1">
    <location>
        <begin position="110"/>
        <end position="131"/>
    </location>
</feature>
<keyword evidence="1" id="KW-1133">Transmembrane helix</keyword>
<dbReference type="EMBL" id="VMNH01000027">
    <property type="protein sequence ID" value="TVO70054.1"/>
    <property type="molecule type" value="Genomic_DNA"/>
</dbReference>
<organism evidence="2 3">
    <name type="scientific">Sedimenticola selenatireducens</name>
    <dbReference type="NCBI Taxonomy" id="191960"/>
    <lineage>
        <taxon>Bacteria</taxon>
        <taxon>Pseudomonadati</taxon>
        <taxon>Pseudomonadota</taxon>
        <taxon>Gammaproteobacteria</taxon>
        <taxon>Chromatiales</taxon>
        <taxon>Sedimenticolaceae</taxon>
        <taxon>Sedimenticola</taxon>
    </lineage>
</organism>
<feature type="transmembrane region" description="Helical" evidence="1">
    <location>
        <begin position="54"/>
        <end position="76"/>
    </location>
</feature>
<gene>
    <name evidence="2" type="ORF">FHP88_17180</name>
</gene>
<dbReference type="Proteomes" id="UP000316649">
    <property type="component" value="Unassembled WGS sequence"/>
</dbReference>
<dbReference type="RefSeq" id="WP_144360334.1">
    <property type="nucleotide sequence ID" value="NZ_VMNH01000027.1"/>
</dbReference>
<keyword evidence="3" id="KW-1185">Reference proteome</keyword>
<sequence>MSVRLSELSWKALLAGTVTILVFGLIMQLVFVSTAAGQMIFSQHFPQWAQVTQWALYALGLLLFLLTMSLGGYIAARLAKQHLLFHGVLVAVLTGSVTFAQSLSVGGLTWFGLVFFILGIPFTLFGCWYWIKVSASKGASAG</sequence>
<name>A0A557RY32_9GAMM</name>
<accession>A0A557RY32</accession>
<feature type="transmembrane region" description="Helical" evidence="1">
    <location>
        <begin position="12"/>
        <end position="34"/>
    </location>
</feature>
<keyword evidence="1" id="KW-0812">Transmembrane</keyword>
<evidence type="ECO:0000313" key="2">
    <source>
        <dbReference type="EMBL" id="TVO70054.1"/>
    </source>
</evidence>